<organism evidence="1 2">
    <name type="scientific">Mucilaginibacter rubeus</name>
    <dbReference type="NCBI Taxonomy" id="2027860"/>
    <lineage>
        <taxon>Bacteria</taxon>
        <taxon>Pseudomonadati</taxon>
        <taxon>Bacteroidota</taxon>
        <taxon>Sphingobacteriia</taxon>
        <taxon>Sphingobacteriales</taxon>
        <taxon>Sphingobacteriaceae</taxon>
        <taxon>Mucilaginibacter</taxon>
    </lineage>
</organism>
<dbReference type="KEGG" id="mrub:DEO27_009810"/>
<dbReference type="AlphaFoldDB" id="A0A5C1HWM9"/>
<gene>
    <name evidence="1" type="ORF">DEO27_009810</name>
</gene>
<keyword evidence="2" id="KW-1185">Reference proteome</keyword>
<dbReference type="EMBL" id="CP043450">
    <property type="protein sequence ID" value="QEM10306.1"/>
    <property type="molecule type" value="Genomic_DNA"/>
</dbReference>
<sequence length="383" mass="41864">MKFNKTMMACSILMIGLIAAGCKKEKYVSRDTSYLKPPPPDTTAPPAVDPTLISFDNADKADGWQTVGTPNIATSGQKEGAGYLKNTIANGSDFMQFIKDLSTPLDTKLTGNNGQFKFWWYVSDVSLLKADGSIEITSSGKSDVNESAWDVAPLIPTLKNGWNEIALNFSKAIKTNDGGADYSAINHFRIFFFTTSKDHGDLVTGVDDLVFRAAPAPPPVVFDNADKPDGWQTVGTPTIATSGQKEGTGYLKNTIANGSDFMQFIKDIDPPVNSSFSAADGRFTFWWYVSDVSLLKADGSIEITSSGKSDDHESAWDVKDLIPTLKNGWNQITLDFDKSIKPSGTDPGADYTKINHFRIFFWTQNKDHGDLVTGIDDLKFISK</sequence>
<protein>
    <submittedName>
        <fullName evidence="1">Uncharacterized protein</fullName>
    </submittedName>
</protein>
<name>A0A5C1HWM9_9SPHI</name>
<reference evidence="1" key="1">
    <citation type="submission" date="2019-08" db="EMBL/GenBank/DDBJ databases">
        <title>Comparative genome analysis confer to the adaptation heavy metal polluted environment.</title>
        <authorList>
            <person name="Li Y."/>
        </authorList>
    </citation>
    <scope>NUCLEOTIDE SEQUENCE [LARGE SCALE GENOMIC DNA]</scope>
    <source>
        <strain evidence="1">P1</strain>
    </source>
</reference>
<evidence type="ECO:0000313" key="1">
    <source>
        <dbReference type="EMBL" id="QEM10306.1"/>
    </source>
</evidence>
<dbReference type="OrthoDB" id="680874at2"/>
<proteinExistence type="predicted"/>
<dbReference type="PROSITE" id="PS51257">
    <property type="entry name" value="PROKAR_LIPOPROTEIN"/>
    <property type="match status" value="1"/>
</dbReference>
<dbReference type="RefSeq" id="WP_112575492.1">
    <property type="nucleotide sequence ID" value="NZ_CP043450.1"/>
</dbReference>
<evidence type="ECO:0000313" key="2">
    <source>
        <dbReference type="Proteomes" id="UP000251402"/>
    </source>
</evidence>
<dbReference type="Proteomes" id="UP000251402">
    <property type="component" value="Chromosome"/>
</dbReference>
<accession>A0A5C1HWM9</accession>